<dbReference type="EMBL" id="JBHPBY010000363">
    <property type="protein sequence ID" value="MFC1852762.1"/>
    <property type="molecule type" value="Genomic_DNA"/>
</dbReference>
<evidence type="ECO:0000256" key="2">
    <source>
        <dbReference type="ARBA" id="ARBA00002988"/>
    </source>
</evidence>
<evidence type="ECO:0000256" key="5">
    <source>
        <dbReference type="ARBA" id="ARBA00011996"/>
    </source>
</evidence>
<keyword evidence="9" id="KW-0547">Nucleotide-binding</keyword>
<keyword evidence="18" id="KW-1185">Reference proteome</keyword>
<evidence type="ECO:0000256" key="9">
    <source>
        <dbReference type="ARBA" id="ARBA00022741"/>
    </source>
</evidence>
<feature type="domain" description="Polymerase nucleotidyl transferase" evidence="16">
    <location>
        <begin position="960"/>
        <end position="996"/>
    </location>
</feature>
<evidence type="ECO:0000256" key="10">
    <source>
        <dbReference type="ARBA" id="ARBA00022777"/>
    </source>
</evidence>
<dbReference type="Gene3D" id="3.30.1490.20">
    <property type="entry name" value="ATP-grasp fold, A domain"/>
    <property type="match status" value="1"/>
</dbReference>
<evidence type="ECO:0000256" key="13">
    <source>
        <dbReference type="ARBA" id="ARBA00033470"/>
    </source>
</evidence>
<evidence type="ECO:0000256" key="11">
    <source>
        <dbReference type="ARBA" id="ARBA00022840"/>
    </source>
</evidence>
<dbReference type="InterPro" id="IPR006319">
    <property type="entry name" value="PEP_synth"/>
</dbReference>
<comment type="function">
    <text evidence="2">Catalyzes the phosphorylation of pyruvate to phosphoenolpyruvate.</text>
</comment>
<dbReference type="Pfam" id="PF01909">
    <property type="entry name" value="NTP_transf_2"/>
    <property type="match status" value="1"/>
</dbReference>
<keyword evidence="12" id="KW-0460">Magnesium</keyword>
<evidence type="ECO:0000256" key="7">
    <source>
        <dbReference type="ARBA" id="ARBA00022679"/>
    </source>
</evidence>
<evidence type="ECO:0000313" key="18">
    <source>
        <dbReference type="Proteomes" id="UP001594351"/>
    </source>
</evidence>
<dbReference type="PANTHER" id="PTHR43030:SF1">
    <property type="entry name" value="PHOSPHOENOLPYRUVATE SYNTHASE"/>
    <property type="match status" value="1"/>
</dbReference>
<evidence type="ECO:0000256" key="4">
    <source>
        <dbReference type="ARBA" id="ARBA00007837"/>
    </source>
</evidence>
<evidence type="ECO:0000256" key="14">
    <source>
        <dbReference type="ARBA" id="ARBA00047700"/>
    </source>
</evidence>
<dbReference type="Gene3D" id="3.30.470.20">
    <property type="entry name" value="ATP-grasp fold, B domain"/>
    <property type="match status" value="1"/>
</dbReference>
<dbReference type="InterPro" id="IPR002192">
    <property type="entry name" value="PPDK_AMP/ATP-bd"/>
</dbReference>
<gene>
    <name evidence="17" type="ORF">ACFL27_21405</name>
</gene>
<dbReference type="InterPro" id="IPR002934">
    <property type="entry name" value="Polymerase_NTP_transf_dom"/>
</dbReference>
<evidence type="ECO:0000256" key="12">
    <source>
        <dbReference type="ARBA" id="ARBA00022842"/>
    </source>
</evidence>
<keyword evidence="11" id="KW-0067">ATP-binding</keyword>
<evidence type="ECO:0000256" key="8">
    <source>
        <dbReference type="ARBA" id="ARBA00022723"/>
    </source>
</evidence>
<feature type="domain" description="Pyruvate phosphate dikinase AMP/ATP-binding" evidence="15">
    <location>
        <begin position="347"/>
        <end position="729"/>
    </location>
</feature>
<comment type="pathway">
    <text evidence="3">Carbohydrate biosynthesis; gluconeogenesis.</text>
</comment>
<dbReference type="Pfam" id="PF01326">
    <property type="entry name" value="PPDK_N"/>
    <property type="match status" value="1"/>
</dbReference>
<evidence type="ECO:0000256" key="6">
    <source>
        <dbReference type="ARBA" id="ARBA00021623"/>
    </source>
</evidence>
<dbReference type="EC" id="2.7.9.2" evidence="5"/>
<evidence type="ECO:0000259" key="16">
    <source>
        <dbReference type="Pfam" id="PF01909"/>
    </source>
</evidence>
<dbReference type="SUPFAM" id="SSF56059">
    <property type="entry name" value="Glutathione synthetase ATP-binding domain-like"/>
    <property type="match status" value="1"/>
</dbReference>
<keyword evidence="10" id="KW-0418">Kinase</keyword>
<comment type="caution">
    <text evidence="17">The sequence shown here is derived from an EMBL/GenBank/DDBJ whole genome shotgun (WGS) entry which is preliminary data.</text>
</comment>
<reference evidence="17 18" key="1">
    <citation type="submission" date="2024-09" db="EMBL/GenBank/DDBJ databases">
        <title>Laminarin stimulates single cell rates of sulfate reduction while oxygen inhibits transcriptomic activity in coastal marine sediment.</title>
        <authorList>
            <person name="Lindsay M."/>
            <person name="Orcutt B."/>
            <person name="Emerson D."/>
            <person name="Stepanauskas R."/>
            <person name="D'Angelo T."/>
        </authorList>
    </citation>
    <scope>NUCLEOTIDE SEQUENCE [LARGE SCALE GENOMIC DNA]</scope>
    <source>
        <strain evidence="17">SAG AM-311-K15</strain>
    </source>
</reference>
<organism evidence="17 18">
    <name type="scientific">candidate division CSSED10-310 bacterium</name>
    <dbReference type="NCBI Taxonomy" id="2855610"/>
    <lineage>
        <taxon>Bacteria</taxon>
        <taxon>Bacteria division CSSED10-310</taxon>
    </lineage>
</organism>
<dbReference type="InterPro" id="IPR013815">
    <property type="entry name" value="ATP_grasp_subdomain_1"/>
</dbReference>
<evidence type="ECO:0000256" key="3">
    <source>
        <dbReference type="ARBA" id="ARBA00004742"/>
    </source>
</evidence>
<keyword evidence="7" id="KW-0808">Transferase</keyword>
<dbReference type="Proteomes" id="UP001594351">
    <property type="component" value="Unassembled WGS sequence"/>
</dbReference>
<comment type="cofactor">
    <cofactor evidence="1">
        <name>Mg(2+)</name>
        <dbReference type="ChEBI" id="CHEBI:18420"/>
    </cofactor>
</comment>
<accession>A0ABV6Z2T3</accession>
<protein>
    <recommendedName>
        <fullName evidence="6">Phosphoenolpyruvate synthase</fullName>
        <ecNumber evidence="5">2.7.9.2</ecNumber>
    </recommendedName>
    <alternativeName>
        <fullName evidence="13">Pyruvate, water dikinase</fullName>
    </alternativeName>
</protein>
<dbReference type="Gene3D" id="3.30.460.10">
    <property type="entry name" value="Beta Polymerase, domain 2"/>
    <property type="match status" value="1"/>
</dbReference>
<comment type="catalytic activity">
    <reaction evidence="14">
        <text>pyruvate + ATP + H2O = phosphoenolpyruvate + AMP + phosphate + 2 H(+)</text>
        <dbReference type="Rhea" id="RHEA:11364"/>
        <dbReference type="ChEBI" id="CHEBI:15361"/>
        <dbReference type="ChEBI" id="CHEBI:15377"/>
        <dbReference type="ChEBI" id="CHEBI:15378"/>
        <dbReference type="ChEBI" id="CHEBI:30616"/>
        <dbReference type="ChEBI" id="CHEBI:43474"/>
        <dbReference type="ChEBI" id="CHEBI:58702"/>
        <dbReference type="ChEBI" id="CHEBI:456215"/>
        <dbReference type="EC" id="2.7.9.2"/>
    </reaction>
</comment>
<dbReference type="SUPFAM" id="SSF81301">
    <property type="entry name" value="Nucleotidyltransferase"/>
    <property type="match status" value="1"/>
</dbReference>
<proteinExistence type="inferred from homology"/>
<dbReference type="PANTHER" id="PTHR43030">
    <property type="entry name" value="PHOSPHOENOLPYRUVATE SYNTHASE"/>
    <property type="match status" value="1"/>
</dbReference>
<sequence>MNEHDTSANELLAALKERAKELNCLYQVEEILNNNDLSIDEMLQKITRVLPPGWRYPLLCQVKIIYNNRAYQTESYLDTEWTLTADIVVQGKGVGRIYISYQAKVPRLEEGFFQKEEKKLIATIADRIGQTILHRQLMPLFQKQQRAEETLVEQGAHDWRVVLDLLSVTDQYLFFRVSRRMLNYLYSSGVKKAQRLLKKMVGTPDDTDSEISEDGINRPIKKKTADITIQLSDRIFQIASKHLNDEVIFSLIQKWIKENKFNFLINVLENQRSTLSEITEAIDRYRFAEFKTLDLSSSTVNLINAALIRRFFSRRLEVITLAKKVVSIDDFYTLSKRLIYPVNSNGRLGGKSTGLFMAMRIIKKEWERYPILKNIKEPTTWYVASDGLDAFIHYNHMEELRQHKYRDIELIRMEYPNMVQLFKNSSFPPDMVNGLAKALYDFGDSPIIVRSSSLLEDSIGATFSGKYKSLFLANQGTKKERLDALLDAISEVYASVFSPDAIEYRAQKGLLDFQEEMGIMIQEVVGNRVGKYLLPIFGGVAFSSNDFRWSSRIKRKDGLIRIVPGLGTRAVDRLKDDYPVLISPGQPNLRVNIAFDEIIRYSPQYMDVINLHTNSFETIKINDFLREYGPDIPRLSHVFSVNKDGCLHIPSKLTDFRKCHSVVTFESLLRDTQFVDQINTLLNVLGEYYGMPIDIEFASDDKDFYLLQCRPQTSRPESRALSIPTDIKSKQIIFSANKYVSNGVVPDITHIVYVDPEKYEKLESIPLLQSVGRAVSRLNTILPKRQFILMGPGRWGSRGDIKLGVNVSYSDINNTAVLIEIAFKKGAYMPDLSFGTHFFQDLVEANIKYLPLYPDDPRNKFNFDFLTESENILPELLPEFAHLDHVVRVIDVPRISDNLILRILMNGDKKKALGFLVSPKKTSLALEFERKPIQTQNSRDEHWKWRLRMAEKIAHSTDPQRFGVKGMYVFGSAKNASAGPLSDIDLLVHFEGTADQLKALNTWLEGWSLCLSEFIHLKTGYKSEGLLDVHIVTSEDIINKTSYAVKIGAVSDAARPLPLMKKT</sequence>
<evidence type="ECO:0000256" key="1">
    <source>
        <dbReference type="ARBA" id="ARBA00001946"/>
    </source>
</evidence>
<evidence type="ECO:0000259" key="15">
    <source>
        <dbReference type="Pfam" id="PF01326"/>
    </source>
</evidence>
<dbReference type="InterPro" id="IPR043519">
    <property type="entry name" value="NT_sf"/>
</dbReference>
<comment type="similarity">
    <text evidence="4">Belongs to the PEP-utilizing enzyme family.</text>
</comment>
<name>A0ABV6Z2T3_UNCC1</name>
<evidence type="ECO:0000313" key="17">
    <source>
        <dbReference type="EMBL" id="MFC1852762.1"/>
    </source>
</evidence>
<keyword evidence="8" id="KW-0479">Metal-binding</keyword>